<dbReference type="SUPFAM" id="SSF143011">
    <property type="entry name" value="RelE-like"/>
    <property type="match status" value="1"/>
</dbReference>
<dbReference type="Pfam" id="PF05016">
    <property type="entry name" value="ParE_toxin"/>
    <property type="match status" value="1"/>
</dbReference>
<evidence type="ECO:0000313" key="3">
    <source>
        <dbReference type="EMBL" id="HGY56343.1"/>
    </source>
</evidence>
<gene>
    <name evidence="3" type="ORF">ENK44_11600</name>
</gene>
<dbReference type="Proteomes" id="UP000885779">
    <property type="component" value="Unassembled WGS sequence"/>
</dbReference>
<keyword evidence="2" id="KW-1277">Toxin-antitoxin system</keyword>
<accession>A0A7V4WVY1</accession>
<comment type="caution">
    <text evidence="3">The sequence shown here is derived from an EMBL/GenBank/DDBJ whole genome shotgun (WGS) entry which is preliminary data.</text>
</comment>
<protein>
    <submittedName>
        <fullName evidence="3">Type II toxin-antitoxin system RelE/ParE family toxin</fullName>
    </submittedName>
</protein>
<name>A0A7V4WVY1_CALAY</name>
<evidence type="ECO:0000256" key="2">
    <source>
        <dbReference type="ARBA" id="ARBA00022649"/>
    </source>
</evidence>
<dbReference type="EMBL" id="DRQG01000109">
    <property type="protein sequence ID" value="HGY56343.1"/>
    <property type="molecule type" value="Genomic_DNA"/>
</dbReference>
<reference evidence="3" key="1">
    <citation type="journal article" date="2020" name="mSystems">
        <title>Genome- and Community-Level Interaction Insights into Carbon Utilization and Element Cycling Functions of Hydrothermarchaeota in Hydrothermal Sediment.</title>
        <authorList>
            <person name="Zhou Z."/>
            <person name="Liu Y."/>
            <person name="Xu W."/>
            <person name="Pan J."/>
            <person name="Luo Z.H."/>
            <person name="Li M."/>
        </authorList>
    </citation>
    <scope>NUCLEOTIDE SEQUENCE [LARGE SCALE GENOMIC DNA]</scope>
    <source>
        <strain evidence="3">HyVt-577</strain>
    </source>
</reference>
<dbReference type="InterPro" id="IPR007712">
    <property type="entry name" value="RelE/ParE_toxin"/>
</dbReference>
<dbReference type="AlphaFoldDB" id="A0A7V4WVY1"/>
<organism evidence="3">
    <name type="scientific">Caldithrix abyssi</name>
    <dbReference type="NCBI Taxonomy" id="187145"/>
    <lineage>
        <taxon>Bacteria</taxon>
        <taxon>Pseudomonadati</taxon>
        <taxon>Calditrichota</taxon>
        <taxon>Calditrichia</taxon>
        <taxon>Calditrichales</taxon>
        <taxon>Calditrichaceae</taxon>
        <taxon>Caldithrix</taxon>
    </lineage>
</organism>
<dbReference type="PANTHER" id="PTHR35601">
    <property type="entry name" value="TOXIN RELE"/>
    <property type="match status" value="1"/>
</dbReference>
<evidence type="ECO:0000256" key="1">
    <source>
        <dbReference type="ARBA" id="ARBA00006226"/>
    </source>
</evidence>
<dbReference type="InterPro" id="IPR035093">
    <property type="entry name" value="RelE/ParE_toxin_dom_sf"/>
</dbReference>
<comment type="similarity">
    <text evidence="1">Belongs to the RelE toxin family.</text>
</comment>
<proteinExistence type="inferred from homology"/>
<sequence length="83" mass="9991">MYRIIIPKIVVKELSDINRKDQRLIYKKLKDLEAGNFANDKPLKGRYKGKFRKRAGDYRIIYLKENNILLITIIRIAHRKEVY</sequence>
<dbReference type="Gene3D" id="3.30.2310.20">
    <property type="entry name" value="RelE-like"/>
    <property type="match status" value="1"/>
</dbReference>
<dbReference type="PANTHER" id="PTHR35601:SF1">
    <property type="entry name" value="TOXIN RELE"/>
    <property type="match status" value="1"/>
</dbReference>